<evidence type="ECO:0000256" key="4">
    <source>
        <dbReference type="ARBA" id="ARBA00022519"/>
    </source>
</evidence>
<sequence length="158" mass="17985">MIPLKIKVDKVIQNLLVLLMTLMVLNVLWQVFTRFIMNDPSSFTDELSRYLLIWLGLLGAAYVTGQKMHLAIDYLLNKTKPKVKGILEYVINISILLFALFVLVIGGFNLVSLTLYLKQISAALQIQLGYVYIVLPLSGLLIMFYSAVNIIQQYKENN</sequence>
<accession>A0A3B1BPV6</accession>
<protein>
    <submittedName>
        <fullName evidence="10">TRAP-type transport system, small permease component, predicted N-acetylneuraminate transporter</fullName>
    </submittedName>
</protein>
<evidence type="ECO:0000256" key="8">
    <source>
        <dbReference type="SAM" id="Phobius"/>
    </source>
</evidence>
<dbReference type="PANTHER" id="PTHR35011:SF2">
    <property type="entry name" value="2,3-DIKETO-L-GULONATE TRAP TRANSPORTER SMALL PERMEASE PROTEIN YIAM"/>
    <property type="match status" value="1"/>
</dbReference>
<comment type="subcellular location">
    <subcellularLocation>
        <location evidence="1">Cell inner membrane</location>
        <topology evidence="1">Multi-pass membrane protein</topology>
    </subcellularLocation>
</comment>
<feature type="domain" description="Tripartite ATP-independent periplasmic transporters DctQ component" evidence="9">
    <location>
        <begin position="23"/>
        <end position="154"/>
    </location>
</feature>
<dbReference type="GO" id="GO:0005886">
    <property type="term" value="C:plasma membrane"/>
    <property type="evidence" value="ECO:0007669"/>
    <property type="project" value="UniProtKB-SubCell"/>
</dbReference>
<evidence type="ECO:0000256" key="2">
    <source>
        <dbReference type="ARBA" id="ARBA00022448"/>
    </source>
</evidence>
<dbReference type="InterPro" id="IPR055348">
    <property type="entry name" value="DctQ"/>
</dbReference>
<name>A0A3B1BPV6_9ZZZZ</name>
<evidence type="ECO:0000313" key="10">
    <source>
        <dbReference type="EMBL" id="VAX20366.1"/>
    </source>
</evidence>
<evidence type="ECO:0000259" key="9">
    <source>
        <dbReference type="Pfam" id="PF04290"/>
    </source>
</evidence>
<feature type="transmembrane region" description="Helical" evidence="8">
    <location>
        <begin position="130"/>
        <end position="151"/>
    </location>
</feature>
<dbReference type="AlphaFoldDB" id="A0A3B1BPV6"/>
<dbReference type="GO" id="GO:0015740">
    <property type="term" value="P:C4-dicarboxylate transport"/>
    <property type="evidence" value="ECO:0007669"/>
    <property type="project" value="TreeGrafter"/>
</dbReference>
<keyword evidence="4" id="KW-0997">Cell inner membrane</keyword>
<keyword evidence="5 8" id="KW-0812">Transmembrane</keyword>
<evidence type="ECO:0000256" key="7">
    <source>
        <dbReference type="ARBA" id="ARBA00023136"/>
    </source>
</evidence>
<feature type="transmembrane region" description="Helical" evidence="8">
    <location>
        <begin position="86"/>
        <end position="110"/>
    </location>
</feature>
<evidence type="ECO:0000256" key="6">
    <source>
        <dbReference type="ARBA" id="ARBA00022989"/>
    </source>
</evidence>
<dbReference type="GO" id="GO:0022857">
    <property type="term" value="F:transmembrane transporter activity"/>
    <property type="evidence" value="ECO:0007669"/>
    <property type="project" value="TreeGrafter"/>
</dbReference>
<keyword evidence="3" id="KW-1003">Cell membrane</keyword>
<feature type="transmembrane region" description="Helical" evidence="8">
    <location>
        <begin position="12"/>
        <end position="32"/>
    </location>
</feature>
<reference evidence="10" key="1">
    <citation type="submission" date="2018-06" db="EMBL/GenBank/DDBJ databases">
        <authorList>
            <person name="Zhirakovskaya E."/>
        </authorList>
    </citation>
    <scope>NUCLEOTIDE SEQUENCE</scope>
</reference>
<evidence type="ECO:0000256" key="1">
    <source>
        <dbReference type="ARBA" id="ARBA00004429"/>
    </source>
</evidence>
<feature type="transmembrane region" description="Helical" evidence="8">
    <location>
        <begin position="47"/>
        <end position="65"/>
    </location>
</feature>
<evidence type="ECO:0000256" key="3">
    <source>
        <dbReference type="ARBA" id="ARBA00022475"/>
    </source>
</evidence>
<keyword evidence="6 8" id="KW-1133">Transmembrane helix</keyword>
<keyword evidence="7 8" id="KW-0472">Membrane</keyword>
<organism evidence="10">
    <name type="scientific">hydrothermal vent metagenome</name>
    <dbReference type="NCBI Taxonomy" id="652676"/>
    <lineage>
        <taxon>unclassified sequences</taxon>
        <taxon>metagenomes</taxon>
        <taxon>ecological metagenomes</taxon>
    </lineage>
</organism>
<dbReference type="Pfam" id="PF04290">
    <property type="entry name" value="DctQ"/>
    <property type="match status" value="1"/>
</dbReference>
<proteinExistence type="predicted"/>
<evidence type="ECO:0000256" key="5">
    <source>
        <dbReference type="ARBA" id="ARBA00022692"/>
    </source>
</evidence>
<dbReference type="EMBL" id="UOGD01000166">
    <property type="protein sequence ID" value="VAX20366.1"/>
    <property type="molecule type" value="Genomic_DNA"/>
</dbReference>
<dbReference type="PANTHER" id="PTHR35011">
    <property type="entry name" value="2,3-DIKETO-L-GULONATE TRAP TRANSPORTER SMALL PERMEASE PROTEIN YIAM"/>
    <property type="match status" value="1"/>
</dbReference>
<keyword evidence="2" id="KW-0813">Transport</keyword>
<gene>
    <name evidence="10" type="ORF">MNBD_IGNAVI01-1240</name>
</gene>
<dbReference type="InterPro" id="IPR007387">
    <property type="entry name" value="TRAP_DctQ"/>
</dbReference>